<dbReference type="EMBL" id="CAJOBA010076112">
    <property type="protein sequence ID" value="CAF4418661.1"/>
    <property type="molecule type" value="Genomic_DNA"/>
</dbReference>
<evidence type="ECO:0000313" key="3">
    <source>
        <dbReference type="Proteomes" id="UP000677228"/>
    </source>
</evidence>
<proteinExistence type="predicted"/>
<evidence type="ECO:0000313" key="2">
    <source>
        <dbReference type="EMBL" id="CAF4418661.1"/>
    </source>
</evidence>
<name>A0A8S2G1X3_9BILA</name>
<reference evidence="1" key="1">
    <citation type="submission" date="2021-02" db="EMBL/GenBank/DDBJ databases">
        <authorList>
            <person name="Nowell W R."/>
        </authorList>
    </citation>
    <scope>NUCLEOTIDE SEQUENCE</scope>
</reference>
<comment type="caution">
    <text evidence="1">The sequence shown here is derived from an EMBL/GenBank/DDBJ whole genome shotgun (WGS) entry which is preliminary data.</text>
</comment>
<protein>
    <submittedName>
        <fullName evidence="1">Uncharacterized protein</fullName>
    </submittedName>
</protein>
<gene>
    <name evidence="1" type="ORF">OVA965_LOCUS42436</name>
    <name evidence="2" type="ORF">TMI583_LOCUS44347</name>
</gene>
<dbReference type="EMBL" id="CAJNOK010052079">
    <property type="protein sequence ID" value="CAF1607048.1"/>
    <property type="molecule type" value="Genomic_DNA"/>
</dbReference>
<dbReference type="AlphaFoldDB" id="A0A8S2G1X3"/>
<evidence type="ECO:0000313" key="1">
    <source>
        <dbReference type="EMBL" id="CAF1607048.1"/>
    </source>
</evidence>
<dbReference type="Proteomes" id="UP000682733">
    <property type="component" value="Unassembled WGS sequence"/>
</dbReference>
<sequence>IGELLNNGRVRIRRGSGPLTVAPPMGTKLIRVTSDDSDPSGIILQLIINPNASVTTALRVNKLKVS</sequence>
<accession>A0A8S2G1X3</accession>
<dbReference type="Proteomes" id="UP000677228">
    <property type="component" value="Unassembled WGS sequence"/>
</dbReference>
<feature type="non-terminal residue" evidence="1">
    <location>
        <position position="1"/>
    </location>
</feature>
<organism evidence="1 3">
    <name type="scientific">Didymodactylos carnosus</name>
    <dbReference type="NCBI Taxonomy" id="1234261"/>
    <lineage>
        <taxon>Eukaryota</taxon>
        <taxon>Metazoa</taxon>
        <taxon>Spiralia</taxon>
        <taxon>Gnathifera</taxon>
        <taxon>Rotifera</taxon>
        <taxon>Eurotatoria</taxon>
        <taxon>Bdelloidea</taxon>
        <taxon>Philodinida</taxon>
        <taxon>Philodinidae</taxon>
        <taxon>Didymodactylos</taxon>
    </lineage>
</organism>